<dbReference type="RefSeq" id="WP_143381570.1">
    <property type="nucleotide sequence ID" value="NZ_CP041637.1"/>
</dbReference>
<proteinExistence type="predicted"/>
<keyword evidence="2" id="KW-1185">Reference proteome</keyword>
<sequence>MKTLKILFYILISTLLYSCGLKPITSEYAFIKSDIEEIDLDHLGNGKVLIYNDASILHTLDNTARLNIWINNKALGQIRPKEYAIINFEPGTHQFKVLHIDFVNIKSEHTVDINQDSKVIRVKPTISSNKLEITNTLPEKFERFTYAEKRE</sequence>
<dbReference type="PROSITE" id="PS51257">
    <property type="entry name" value="PROKAR_LIPOPROTEIN"/>
    <property type="match status" value="1"/>
</dbReference>
<evidence type="ECO:0000313" key="2">
    <source>
        <dbReference type="Proteomes" id="UP000319209"/>
    </source>
</evidence>
<dbReference type="AlphaFoldDB" id="A0A516GT49"/>
<organism evidence="1 2">
    <name type="scientific">Formosa sediminum</name>
    <dbReference type="NCBI Taxonomy" id="2594004"/>
    <lineage>
        <taxon>Bacteria</taxon>
        <taxon>Pseudomonadati</taxon>
        <taxon>Bacteroidota</taxon>
        <taxon>Flavobacteriia</taxon>
        <taxon>Flavobacteriales</taxon>
        <taxon>Flavobacteriaceae</taxon>
        <taxon>Formosa</taxon>
    </lineage>
</organism>
<accession>A0A516GT49</accession>
<dbReference type="Proteomes" id="UP000319209">
    <property type="component" value="Chromosome"/>
</dbReference>
<evidence type="ECO:0008006" key="3">
    <source>
        <dbReference type="Google" id="ProtNLM"/>
    </source>
</evidence>
<name>A0A516GT49_9FLAO</name>
<dbReference type="KEGG" id="fop:FNB79_12225"/>
<gene>
    <name evidence="1" type="ORF">FNB79_12225</name>
</gene>
<reference evidence="1 2" key="1">
    <citation type="submission" date="2019-07" db="EMBL/GenBank/DDBJ databases">
        <title>Genome sequencing for Formosa sp. PS13.</title>
        <authorList>
            <person name="Park S.-J."/>
        </authorList>
    </citation>
    <scope>NUCLEOTIDE SEQUENCE [LARGE SCALE GENOMIC DNA]</scope>
    <source>
        <strain evidence="1 2">PS13</strain>
    </source>
</reference>
<dbReference type="EMBL" id="CP041637">
    <property type="protein sequence ID" value="QDO94694.1"/>
    <property type="molecule type" value="Genomic_DNA"/>
</dbReference>
<dbReference type="OrthoDB" id="1369691at2"/>
<evidence type="ECO:0000313" key="1">
    <source>
        <dbReference type="EMBL" id="QDO94694.1"/>
    </source>
</evidence>
<protein>
    <recommendedName>
        <fullName evidence="3">DUF2846 domain-containing protein</fullName>
    </recommendedName>
</protein>